<dbReference type="GO" id="GO:0000149">
    <property type="term" value="F:SNARE binding"/>
    <property type="evidence" value="ECO:0007669"/>
    <property type="project" value="TreeGrafter"/>
</dbReference>
<keyword evidence="2" id="KW-1133">Transmembrane helix</keyword>
<evidence type="ECO:0000256" key="2">
    <source>
        <dbReference type="SAM" id="Phobius"/>
    </source>
</evidence>
<dbReference type="InterPro" id="IPR000727">
    <property type="entry name" value="T_SNARE_dom"/>
</dbReference>
<dbReference type="GO" id="GO:0048278">
    <property type="term" value="P:vesicle docking"/>
    <property type="evidence" value="ECO:0007669"/>
    <property type="project" value="TreeGrafter"/>
</dbReference>
<dbReference type="GO" id="GO:0006906">
    <property type="term" value="P:vesicle fusion"/>
    <property type="evidence" value="ECO:0007669"/>
    <property type="project" value="TreeGrafter"/>
</dbReference>
<keyword evidence="2" id="KW-0812">Transmembrane</keyword>
<feature type="transmembrane region" description="Helical" evidence="2">
    <location>
        <begin position="258"/>
        <end position="277"/>
    </location>
</feature>
<dbReference type="GO" id="GO:0005886">
    <property type="term" value="C:plasma membrane"/>
    <property type="evidence" value="ECO:0007669"/>
    <property type="project" value="TreeGrafter"/>
</dbReference>
<dbReference type="SMART" id="SM00397">
    <property type="entry name" value="t_SNARE"/>
    <property type="match status" value="1"/>
</dbReference>
<name>A0A2B4SIJ4_STYPI</name>
<dbReference type="GO" id="GO:0005484">
    <property type="term" value="F:SNAP receptor activity"/>
    <property type="evidence" value="ECO:0007669"/>
    <property type="project" value="TreeGrafter"/>
</dbReference>
<dbReference type="PANTHER" id="PTHR19957">
    <property type="entry name" value="SYNTAXIN"/>
    <property type="match status" value="1"/>
</dbReference>
<keyword evidence="2" id="KW-0472">Membrane</keyword>
<reference evidence="5" key="1">
    <citation type="journal article" date="2017" name="bioRxiv">
        <title>Comparative analysis of the genomes of Stylophora pistillata and Acropora digitifera provides evidence for extensive differences between species of corals.</title>
        <authorList>
            <person name="Voolstra C.R."/>
            <person name="Li Y."/>
            <person name="Liew Y.J."/>
            <person name="Baumgarten S."/>
            <person name="Zoccola D."/>
            <person name="Flot J.-F."/>
            <person name="Tambutte S."/>
            <person name="Allemand D."/>
            <person name="Aranda M."/>
        </authorList>
    </citation>
    <scope>NUCLEOTIDE SEQUENCE [LARGE SCALE GENOMIC DNA]</scope>
</reference>
<evidence type="ECO:0000256" key="1">
    <source>
        <dbReference type="ARBA" id="ARBA00009063"/>
    </source>
</evidence>
<keyword evidence="5" id="KW-1185">Reference proteome</keyword>
<dbReference type="OrthoDB" id="10035606at2759"/>
<comment type="caution">
    <text evidence="4">The sequence shown here is derived from an EMBL/GenBank/DDBJ whole genome shotgun (WGS) entry which is preliminary data.</text>
</comment>
<sequence>MASFDSTDLNLDQAVTNLPRHPIKRFEPTLRKFQVALPADIARLQQHKTNMEKFYSSEAWFELNKEQINAARTVQQLKSHLKEMEKIRKQVQVSDIPEFDQGVKPLQEEILAGVSSFREVQQMYAREKQDKEPKRMPFARYRDTTLPPVTTTEPDGNSQKLQTLVVVDKDAVVSWDSLRSGLVELNELIHDFSAIVHEQQDTVDSIEGNIESAQINVEEGTRALGKASKLKGFAYPVVGALVGGVCGGPLGLAIGIKAGAAIALGGGMLGFFGGRYFKKKEEESVDIQLDNLSSSREVKKYR</sequence>
<feature type="transmembrane region" description="Helical" evidence="2">
    <location>
        <begin position="232"/>
        <end position="252"/>
    </location>
</feature>
<evidence type="ECO:0000313" key="5">
    <source>
        <dbReference type="Proteomes" id="UP000225706"/>
    </source>
</evidence>
<dbReference type="InterPro" id="IPR010989">
    <property type="entry name" value="SNARE"/>
</dbReference>
<dbReference type="InterPro" id="IPR059001">
    <property type="entry name" value="STX17_N"/>
</dbReference>
<accession>A0A2B4SIJ4</accession>
<dbReference type="PROSITE" id="PS50192">
    <property type="entry name" value="T_SNARE"/>
    <property type="match status" value="1"/>
</dbReference>
<proteinExistence type="inferred from homology"/>
<dbReference type="SUPFAM" id="SSF47661">
    <property type="entry name" value="t-snare proteins"/>
    <property type="match status" value="1"/>
</dbReference>
<protein>
    <submittedName>
        <fullName evidence="4">Syntaxin-17</fullName>
    </submittedName>
</protein>
<dbReference type="GO" id="GO:0031201">
    <property type="term" value="C:SNARE complex"/>
    <property type="evidence" value="ECO:0007669"/>
    <property type="project" value="TreeGrafter"/>
</dbReference>
<dbReference type="InterPro" id="IPR045242">
    <property type="entry name" value="Syntaxin"/>
</dbReference>
<evidence type="ECO:0000259" key="3">
    <source>
        <dbReference type="PROSITE" id="PS50192"/>
    </source>
</evidence>
<dbReference type="GO" id="GO:0006887">
    <property type="term" value="P:exocytosis"/>
    <property type="evidence" value="ECO:0007669"/>
    <property type="project" value="TreeGrafter"/>
</dbReference>
<gene>
    <name evidence="4" type="primary">STX17</name>
    <name evidence="4" type="ORF">AWC38_SpisGene6309</name>
</gene>
<dbReference type="AlphaFoldDB" id="A0A2B4SIJ4"/>
<dbReference type="Gene3D" id="1.20.5.110">
    <property type="match status" value="1"/>
</dbReference>
<dbReference type="GO" id="GO:0006886">
    <property type="term" value="P:intracellular protein transport"/>
    <property type="evidence" value="ECO:0007669"/>
    <property type="project" value="TreeGrafter"/>
</dbReference>
<dbReference type="EMBL" id="LSMT01000074">
    <property type="protein sequence ID" value="PFX28939.1"/>
    <property type="molecule type" value="Genomic_DNA"/>
</dbReference>
<dbReference type="Pfam" id="PF26585">
    <property type="entry name" value="STX17_N"/>
    <property type="match status" value="1"/>
</dbReference>
<feature type="domain" description="T-SNARE coiled-coil homology" evidence="3">
    <location>
        <begin position="176"/>
        <end position="227"/>
    </location>
</feature>
<dbReference type="GO" id="GO:0012505">
    <property type="term" value="C:endomembrane system"/>
    <property type="evidence" value="ECO:0007669"/>
    <property type="project" value="TreeGrafter"/>
</dbReference>
<dbReference type="Proteomes" id="UP000225706">
    <property type="component" value="Unassembled WGS sequence"/>
</dbReference>
<organism evidence="4 5">
    <name type="scientific">Stylophora pistillata</name>
    <name type="common">Smooth cauliflower coral</name>
    <dbReference type="NCBI Taxonomy" id="50429"/>
    <lineage>
        <taxon>Eukaryota</taxon>
        <taxon>Metazoa</taxon>
        <taxon>Cnidaria</taxon>
        <taxon>Anthozoa</taxon>
        <taxon>Hexacorallia</taxon>
        <taxon>Scleractinia</taxon>
        <taxon>Astrocoeniina</taxon>
        <taxon>Pocilloporidae</taxon>
        <taxon>Stylophora</taxon>
    </lineage>
</organism>
<evidence type="ECO:0000313" key="4">
    <source>
        <dbReference type="EMBL" id="PFX28939.1"/>
    </source>
</evidence>
<dbReference type="PANTHER" id="PTHR19957:SF139">
    <property type="entry name" value="SYNTAXIN-17"/>
    <property type="match status" value="1"/>
</dbReference>
<comment type="similarity">
    <text evidence="1">Belongs to the syntaxin family.</text>
</comment>
<dbReference type="STRING" id="50429.A0A2B4SIJ4"/>